<accession>A0A3B6AR42</accession>
<feature type="region of interest" description="Disordered" evidence="1">
    <location>
        <begin position="91"/>
        <end position="118"/>
    </location>
</feature>
<evidence type="ECO:0000313" key="3">
    <source>
        <dbReference type="Proteomes" id="UP000019116"/>
    </source>
</evidence>
<dbReference type="AlphaFoldDB" id="A0A3B6AR42"/>
<dbReference type="Gramene" id="TraesCS2A03G0057800.1">
    <property type="protein sequence ID" value="TraesCS2A03G0057800.1.CDS"/>
    <property type="gene ID" value="TraesCS2A03G0057800"/>
</dbReference>
<dbReference type="GeneID" id="123184310"/>
<sequence length="282" mass="30303">MVVCVPAAETPALELGPLHSSLCLAPAASLELPLPGMARADARRPSEGPDQIPGNPPRRIARLVHLDPAHLAAVTAALGLHIAGGASPIPSLVQRRDDASDSGSGSGSGSDDDTGHPNDRHLCYPLIQLLETGGARIFFPGSVPDLPDAPQGGGLHRISDAYGNPYILKAGTESFAGPCELTNETTRTWVIRLKITTKLVSLSQQHLHEQNWELSEECFAEVAGQSLEKLLEVACSFSDANWSDVHIHNSCLFLTHLLMSYSIYKTYVSADLVRLLVLLIRW</sequence>
<dbReference type="KEGG" id="taes:123184310"/>
<keyword evidence="3" id="KW-1185">Reference proteome</keyword>
<dbReference type="RefSeq" id="XP_044452392.1">
    <property type="nucleotide sequence ID" value="XM_044596457.1"/>
</dbReference>
<evidence type="ECO:0000256" key="1">
    <source>
        <dbReference type="SAM" id="MobiDB-lite"/>
    </source>
</evidence>
<proteinExistence type="predicted"/>
<evidence type="ECO:0000313" key="2">
    <source>
        <dbReference type="EnsemblPlants" id="TraesCS2A02G029500.1"/>
    </source>
</evidence>
<dbReference type="STRING" id="4565.A0A3B6AR42"/>
<dbReference type="EnsemblPlants" id="TraesCS2A02G029500.1">
    <property type="protein sequence ID" value="TraesCS2A02G029500.1"/>
    <property type="gene ID" value="TraesCS2A02G029500"/>
</dbReference>
<reference evidence="2" key="1">
    <citation type="submission" date="2018-08" db="EMBL/GenBank/DDBJ databases">
        <authorList>
            <person name="Rossello M."/>
        </authorList>
    </citation>
    <scope>NUCLEOTIDE SEQUENCE [LARGE SCALE GENOMIC DNA]</scope>
    <source>
        <strain evidence="2">cv. Chinese Spring</strain>
    </source>
</reference>
<dbReference type="Proteomes" id="UP000019116">
    <property type="component" value="Chromosome 2A"/>
</dbReference>
<dbReference type="Gramene" id="TraesCS2A02G029500.1">
    <property type="protein sequence ID" value="TraesCS2A02G029500.1"/>
    <property type="gene ID" value="TraesCS2A02G029500"/>
</dbReference>
<reference evidence="2" key="2">
    <citation type="submission" date="2018-10" db="UniProtKB">
        <authorList>
            <consortium name="EnsemblPlants"/>
        </authorList>
    </citation>
    <scope>IDENTIFICATION</scope>
</reference>
<name>A0A3B6AR42_WHEAT</name>
<organism evidence="2">
    <name type="scientific">Triticum aestivum</name>
    <name type="common">Wheat</name>
    <dbReference type="NCBI Taxonomy" id="4565"/>
    <lineage>
        <taxon>Eukaryota</taxon>
        <taxon>Viridiplantae</taxon>
        <taxon>Streptophyta</taxon>
        <taxon>Embryophyta</taxon>
        <taxon>Tracheophyta</taxon>
        <taxon>Spermatophyta</taxon>
        <taxon>Magnoliopsida</taxon>
        <taxon>Liliopsida</taxon>
        <taxon>Poales</taxon>
        <taxon>Poaceae</taxon>
        <taxon>BOP clade</taxon>
        <taxon>Pooideae</taxon>
        <taxon>Triticodae</taxon>
        <taxon>Triticeae</taxon>
        <taxon>Triticinae</taxon>
        <taxon>Triticum</taxon>
    </lineage>
</organism>
<protein>
    <submittedName>
        <fullName evidence="2">Uncharacterized protein</fullName>
    </submittedName>
</protein>
<gene>
    <name evidence="2" type="primary">LOC123184310</name>
</gene>